<evidence type="ECO:0008006" key="10">
    <source>
        <dbReference type="Google" id="ProtNLM"/>
    </source>
</evidence>
<evidence type="ECO:0000256" key="6">
    <source>
        <dbReference type="ARBA" id="ARBA00023136"/>
    </source>
</evidence>
<feature type="transmembrane region" description="Helical" evidence="7">
    <location>
        <begin position="230"/>
        <end position="248"/>
    </location>
</feature>
<dbReference type="Pfam" id="PF03547">
    <property type="entry name" value="Mem_trans"/>
    <property type="match status" value="1"/>
</dbReference>
<keyword evidence="2" id="KW-0813">Transport</keyword>
<proteinExistence type="predicted"/>
<keyword evidence="3" id="KW-1003">Cell membrane</keyword>
<comment type="subcellular location">
    <subcellularLocation>
        <location evidence="1">Membrane</location>
        <topology evidence="1">Multi-pass membrane protein</topology>
    </subcellularLocation>
</comment>
<dbReference type="AlphaFoldDB" id="A0A1I0U4Z2"/>
<name>A0A1I0U4Z2_9NOCA</name>
<evidence type="ECO:0000256" key="2">
    <source>
        <dbReference type="ARBA" id="ARBA00022448"/>
    </source>
</evidence>
<dbReference type="GO" id="GO:0055085">
    <property type="term" value="P:transmembrane transport"/>
    <property type="evidence" value="ECO:0007669"/>
    <property type="project" value="InterPro"/>
</dbReference>
<evidence type="ECO:0000256" key="7">
    <source>
        <dbReference type="SAM" id="Phobius"/>
    </source>
</evidence>
<accession>A0A1I0U4Z2</accession>
<feature type="transmembrane region" description="Helical" evidence="7">
    <location>
        <begin position="99"/>
        <end position="120"/>
    </location>
</feature>
<feature type="transmembrane region" description="Helical" evidence="7">
    <location>
        <begin position="292"/>
        <end position="311"/>
    </location>
</feature>
<feature type="transmembrane region" description="Helical" evidence="7">
    <location>
        <begin position="6"/>
        <end position="26"/>
    </location>
</feature>
<organism evidence="8 9">
    <name type="scientific">Rhodococcoides kroppenstedtii</name>
    <dbReference type="NCBI Taxonomy" id="293050"/>
    <lineage>
        <taxon>Bacteria</taxon>
        <taxon>Bacillati</taxon>
        <taxon>Actinomycetota</taxon>
        <taxon>Actinomycetes</taxon>
        <taxon>Mycobacteriales</taxon>
        <taxon>Nocardiaceae</taxon>
        <taxon>Rhodococcoides</taxon>
    </lineage>
</organism>
<evidence type="ECO:0000256" key="4">
    <source>
        <dbReference type="ARBA" id="ARBA00022692"/>
    </source>
</evidence>
<dbReference type="PANTHER" id="PTHR36838:SF1">
    <property type="entry name" value="SLR1864 PROTEIN"/>
    <property type="match status" value="1"/>
</dbReference>
<feature type="transmembrane region" description="Helical" evidence="7">
    <location>
        <begin position="260"/>
        <end position="280"/>
    </location>
</feature>
<dbReference type="Proteomes" id="UP000182054">
    <property type="component" value="Unassembled WGS sequence"/>
</dbReference>
<evidence type="ECO:0000313" key="9">
    <source>
        <dbReference type="Proteomes" id="UP000182054"/>
    </source>
</evidence>
<dbReference type="InterPro" id="IPR004776">
    <property type="entry name" value="Mem_transp_PIN-like"/>
</dbReference>
<evidence type="ECO:0000256" key="1">
    <source>
        <dbReference type="ARBA" id="ARBA00004141"/>
    </source>
</evidence>
<sequence length="312" mass="31520">MAGDVSGVVAGFTVIFVVIAVGYVVARTGVLGAHGEFVLGRTVFFVATPALLFDTLSTSDLSVVFSSTLAITAVSASAIGVLAFVGALLRRRPAPEATVAALSACYVNAANLGIPIAVFVLGDASFIAPLLLFQIMVLSPVALGILDVTTSPGRASALSIVAAPFTNPIVLAGLAGLALAVTGVTLPAPVAEPFALLGAVSVPGALLAFGMSLRGARVLQRGGDTPRSDVLLAAGLKTVALPVLTYVLARWVWGVDGKELFAVVVIASLPTAQNVFVYASRYGRGVVLARDTGFVTTVLAIPLIAAVAALLA</sequence>
<keyword evidence="5 7" id="KW-1133">Transmembrane helix</keyword>
<feature type="transmembrane region" description="Helical" evidence="7">
    <location>
        <begin position="193"/>
        <end position="210"/>
    </location>
</feature>
<keyword evidence="6 7" id="KW-0472">Membrane</keyword>
<feature type="transmembrane region" description="Helical" evidence="7">
    <location>
        <begin position="63"/>
        <end position="87"/>
    </location>
</feature>
<feature type="transmembrane region" description="Helical" evidence="7">
    <location>
        <begin position="38"/>
        <end position="57"/>
    </location>
</feature>
<feature type="transmembrane region" description="Helical" evidence="7">
    <location>
        <begin position="126"/>
        <end position="146"/>
    </location>
</feature>
<keyword evidence="4 7" id="KW-0812">Transmembrane</keyword>
<evidence type="ECO:0000256" key="5">
    <source>
        <dbReference type="ARBA" id="ARBA00022989"/>
    </source>
</evidence>
<dbReference type="GO" id="GO:0016020">
    <property type="term" value="C:membrane"/>
    <property type="evidence" value="ECO:0007669"/>
    <property type="project" value="UniProtKB-SubCell"/>
</dbReference>
<protein>
    <recommendedName>
        <fullName evidence="10">AEC family transporter</fullName>
    </recommendedName>
</protein>
<reference evidence="8 9" key="1">
    <citation type="submission" date="2016-10" db="EMBL/GenBank/DDBJ databases">
        <authorList>
            <person name="de Groot N.N."/>
        </authorList>
    </citation>
    <scope>NUCLEOTIDE SEQUENCE [LARGE SCALE GENOMIC DNA]</scope>
    <source>
        <strain evidence="8 9">DSM 44908</strain>
    </source>
</reference>
<feature type="transmembrane region" description="Helical" evidence="7">
    <location>
        <begin position="158"/>
        <end position="181"/>
    </location>
</feature>
<dbReference type="EMBL" id="FOJN01000013">
    <property type="protein sequence ID" value="SFA59131.1"/>
    <property type="molecule type" value="Genomic_DNA"/>
</dbReference>
<dbReference type="PANTHER" id="PTHR36838">
    <property type="entry name" value="AUXIN EFFLUX CARRIER FAMILY PROTEIN"/>
    <property type="match status" value="1"/>
</dbReference>
<evidence type="ECO:0000313" key="8">
    <source>
        <dbReference type="EMBL" id="SFA59131.1"/>
    </source>
</evidence>
<evidence type="ECO:0000256" key="3">
    <source>
        <dbReference type="ARBA" id="ARBA00022475"/>
    </source>
</evidence>
<gene>
    <name evidence="8" type="ORF">SAMN05444374_113118</name>
</gene>